<feature type="non-terminal residue" evidence="1">
    <location>
        <position position="82"/>
    </location>
</feature>
<dbReference type="Proteomes" id="UP000013526">
    <property type="component" value="Unassembled WGS sequence"/>
</dbReference>
<name>R1GNY8_9GAMM</name>
<dbReference type="EMBL" id="AQGQ01000229">
    <property type="protein sequence ID" value="EOD53415.1"/>
    <property type="molecule type" value="Genomic_DNA"/>
</dbReference>
<organism evidence="1 2">
    <name type="scientific">Aeromonas molluscorum 848</name>
    <dbReference type="NCBI Taxonomy" id="1268236"/>
    <lineage>
        <taxon>Bacteria</taxon>
        <taxon>Pseudomonadati</taxon>
        <taxon>Pseudomonadota</taxon>
        <taxon>Gammaproteobacteria</taxon>
        <taxon>Aeromonadales</taxon>
        <taxon>Aeromonadaceae</taxon>
        <taxon>Aeromonas</taxon>
    </lineage>
</organism>
<reference evidence="1 2" key="1">
    <citation type="journal article" date="2013" name="Genome Announc.">
        <title>Draft Genome Sequence of Aeromonas molluscorum Strain 848TT, Isolated from Bivalve Molluscs.</title>
        <authorList>
            <person name="Spataro N."/>
            <person name="Farfan M."/>
            <person name="Albarral V."/>
            <person name="Sanglas A."/>
            <person name="Loren J.G."/>
            <person name="Fuste M.C."/>
            <person name="Bosch E."/>
        </authorList>
    </citation>
    <scope>NUCLEOTIDE SEQUENCE [LARGE SCALE GENOMIC DNA]</scope>
    <source>
        <strain evidence="1 2">848</strain>
    </source>
</reference>
<protein>
    <submittedName>
        <fullName evidence="1">DamX-like protein</fullName>
    </submittedName>
</protein>
<dbReference type="SUPFAM" id="SSF52540">
    <property type="entry name" value="P-loop containing nucleoside triphosphate hydrolases"/>
    <property type="match status" value="1"/>
</dbReference>
<evidence type="ECO:0000313" key="1">
    <source>
        <dbReference type="EMBL" id="EOD53415.1"/>
    </source>
</evidence>
<keyword evidence="2" id="KW-1185">Reference proteome</keyword>
<dbReference type="AlphaFoldDB" id="R1GNY8"/>
<dbReference type="InterPro" id="IPR027417">
    <property type="entry name" value="P-loop_NTPase"/>
</dbReference>
<proteinExistence type="predicted"/>
<comment type="caution">
    <text evidence="1">The sequence shown here is derived from an EMBL/GenBank/DDBJ whole genome shotgun (WGS) entry which is preliminary data.</text>
</comment>
<accession>R1GNY8</accession>
<sequence>MSKLLQFPSQRQLVERLLHLIEFNHPFIFLSGPAGSGRATLCELLLTRLPEKVMVVSLIGRPDMKMAEVRQLLLEQIVDKPL</sequence>
<gene>
    <name evidence="1" type="ORF">G113_19748</name>
</gene>
<evidence type="ECO:0000313" key="2">
    <source>
        <dbReference type="Proteomes" id="UP000013526"/>
    </source>
</evidence>